<dbReference type="PROSITE" id="PS51257">
    <property type="entry name" value="PROKAR_LIPOPROTEIN"/>
    <property type="match status" value="1"/>
</dbReference>
<dbReference type="Pfam" id="PF12010">
    <property type="entry name" value="DUF3502"/>
    <property type="match status" value="1"/>
</dbReference>
<feature type="chain" id="PRO_5039289784" description="DUF3502 domain-containing protein" evidence="1">
    <location>
        <begin position="21"/>
        <end position="539"/>
    </location>
</feature>
<dbReference type="RefSeq" id="WP_069423400.1">
    <property type="nucleotide sequence ID" value="NZ_DAWDRA010000233.1"/>
</dbReference>
<gene>
    <name evidence="3" type="ORF">BEI59_22855</name>
</gene>
<dbReference type="InterPro" id="IPR022627">
    <property type="entry name" value="DUF3502"/>
</dbReference>
<dbReference type="Proteomes" id="UP000094271">
    <property type="component" value="Unassembled WGS sequence"/>
</dbReference>
<dbReference type="AlphaFoldDB" id="A0A1E3UCK9"/>
<feature type="signal peptide" evidence="1">
    <location>
        <begin position="1"/>
        <end position="20"/>
    </location>
</feature>
<evidence type="ECO:0000256" key="1">
    <source>
        <dbReference type="SAM" id="SignalP"/>
    </source>
</evidence>
<organism evidence="3 4">
    <name type="scientific">Eisenbergiella tayi</name>
    <dbReference type="NCBI Taxonomy" id="1432052"/>
    <lineage>
        <taxon>Bacteria</taxon>
        <taxon>Bacillati</taxon>
        <taxon>Bacillota</taxon>
        <taxon>Clostridia</taxon>
        <taxon>Lachnospirales</taxon>
        <taxon>Lachnospiraceae</taxon>
        <taxon>Eisenbergiella</taxon>
    </lineage>
</organism>
<proteinExistence type="predicted"/>
<comment type="caution">
    <text evidence="3">The sequence shown here is derived from an EMBL/GenBank/DDBJ whole genome shotgun (WGS) entry which is preliminary data.</text>
</comment>
<name>A0A1E3UCK9_9FIRM</name>
<evidence type="ECO:0000259" key="2">
    <source>
        <dbReference type="Pfam" id="PF12010"/>
    </source>
</evidence>
<accession>A0A1E3UCK9</accession>
<feature type="domain" description="DUF3502" evidence="2">
    <location>
        <begin position="471"/>
        <end position="537"/>
    </location>
</feature>
<dbReference type="Gene3D" id="3.40.190.10">
    <property type="entry name" value="Periplasmic binding protein-like II"/>
    <property type="match status" value="2"/>
</dbReference>
<evidence type="ECO:0000313" key="4">
    <source>
        <dbReference type="Proteomes" id="UP000094271"/>
    </source>
</evidence>
<dbReference type="SUPFAM" id="SSF53850">
    <property type="entry name" value="Periplasmic binding protein-like II"/>
    <property type="match status" value="1"/>
</dbReference>
<protein>
    <recommendedName>
        <fullName evidence="2">DUF3502 domain-containing protein</fullName>
    </recommendedName>
</protein>
<dbReference type="OrthoDB" id="1988587at2"/>
<reference evidence="3 4" key="1">
    <citation type="submission" date="2016-08" db="EMBL/GenBank/DDBJ databases">
        <authorList>
            <person name="Seilhamer J.J."/>
        </authorList>
    </citation>
    <scope>NUCLEOTIDE SEQUENCE [LARGE SCALE GENOMIC DNA]</scope>
    <source>
        <strain evidence="3 4">NML150140-1</strain>
    </source>
</reference>
<keyword evidence="1" id="KW-0732">Signal</keyword>
<dbReference type="EMBL" id="MEHA01000020">
    <property type="protein sequence ID" value="ODR47513.1"/>
    <property type="molecule type" value="Genomic_DNA"/>
</dbReference>
<sequence length="539" mass="60247">MRKKISLLMAAVLCCGTILAGCSNTESTGTQSSSAAQENAAEESIVQGIQEEQEGQQSALDTSEFVTLYGYLLGSPEPAFNEVMDEMNKMLKEDLNCEMEINFIDWGVLDSKYPLLLAAGEEIDWIYTADWCHYAAEANKNAFMEIDLDMVKRCMPMYSEYIADAAWDQVTLNDKIYMIPTSTPDVKAYGWIIRKDLADKYGVDLSKVETIWDMDEYLGAIKENEPSMIPMNMDNSYDLLAPIFALMTAKDAGFSDSNKCGLVYAFDGNETADGVYSIFEEPVYSYLKEAAVKMKEWYDAGYINKDILAATTQSNDNFEQGISGISNDNTLGMQRTLAKCAENGWVPQIVLTDDANGHAARSSYTNNGFAIAATCQNPERTLAAMDLIMNDPRYNTLLQYGIEGETYIINDAGKVDYPEGVSADNTSYNWENTGFWFINKNIQPPRASWTDDYIALNNKLIEGVLIDDPNIGFTFTTDSVKSEFSNVQNVWIQYFYPIAIGNVPDVDKAFDELKVQLTAAGYDKLIEEAKRQYAEYTAN</sequence>
<evidence type="ECO:0000313" key="3">
    <source>
        <dbReference type="EMBL" id="ODR47513.1"/>
    </source>
</evidence>